<dbReference type="Gene3D" id="1.10.490.10">
    <property type="entry name" value="Globins"/>
    <property type="match status" value="1"/>
</dbReference>
<dbReference type="SUPFAM" id="SSF46458">
    <property type="entry name" value="Globin-like"/>
    <property type="match status" value="1"/>
</dbReference>
<dbReference type="EMBL" id="JAUOPU010000003">
    <property type="protein sequence ID" value="MDO6541822.1"/>
    <property type="molecule type" value="Genomic_DNA"/>
</dbReference>
<dbReference type="InterPro" id="IPR012292">
    <property type="entry name" value="Globin/Proto"/>
</dbReference>
<dbReference type="InterPro" id="IPR044399">
    <property type="entry name" value="Mb-like_M"/>
</dbReference>
<accession>A0AAW7Y0P9</accession>
<protein>
    <submittedName>
        <fullName evidence="1">Globin</fullName>
    </submittedName>
</protein>
<name>A0AAW7Y0P9_9GAMM</name>
<reference evidence="1" key="1">
    <citation type="submission" date="2023-07" db="EMBL/GenBank/DDBJ databases">
        <title>Genome content predicts the carbon catabolic preferences of heterotrophic bacteria.</title>
        <authorList>
            <person name="Gralka M."/>
        </authorList>
    </citation>
    <scope>NUCLEOTIDE SEQUENCE</scope>
    <source>
        <strain evidence="1">G2M05</strain>
    </source>
</reference>
<gene>
    <name evidence="1" type="ORF">Q4568_04725</name>
</gene>
<proteinExistence type="predicted"/>
<dbReference type="GO" id="GO:0019825">
    <property type="term" value="F:oxygen binding"/>
    <property type="evidence" value="ECO:0007669"/>
    <property type="project" value="InterPro"/>
</dbReference>
<dbReference type="AlphaFoldDB" id="A0AAW7Y0P9"/>
<organism evidence="1 2">
    <name type="scientific">Photobacterium sanguinicancri</name>
    <dbReference type="NCBI Taxonomy" id="875932"/>
    <lineage>
        <taxon>Bacteria</taxon>
        <taxon>Pseudomonadati</taxon>
        <taxon>Pseudomonadota</taxon>
        <taxon>Gammaproteobacteria</taxon>
        <taxon>Vibrionales</taxon>
        <taxon>Vibrionaceae</taxon>
        <taxon>Photobacterium</taxon>
    </lineage>
</organism>
<dbReference type="CDD" id="cd01040">
    <property type="entry name" value="Mb-like"/>
    <property type="match status" value="1"/>
</dbReference>
<dbReference type="RefSeq" id="WP_303498537.1">
    <property type="nucleotide sequence ID" value="NZ_JAKJUC010000009.1"/>
</dbReference>
<dbReference type="InterPro" id="IPR009050">
    <property type="entry name" value="Globin-like_sf"/>
</dbReference>
<sequence length="132" mass="15373">MDFNQLFNDSYDRCHRNEAFFEIFYAKFFEKGERFKLMFDGVDMKKQMTMMKASLMIIMLASTSDSARASVKVYALRHGKNGLGISEDDLTIWFMCLLEAVAICDPDFSETVRDAWEHCFEDGLQIMRKECG</sequence>
<dbReference type="Proteomes" id="UP001170624">
    <property type="component" value="Unassembled WGS sequence"/>
</dbReference>
<evidence type="ECO:0000313" key="1">
    <source>
        <dbReference type="EMBL" id="MDO6541822.1"/>
    </source>
</evidence>
<evidence type="ECO:0000313" key="2">
    <source>
        <dbReference type="Proteomes" id="UP001170624"/>
    </source>
</evidence>
<comment type="caution">
    <text evidence="1">The sequence shown here is derived from an EMBL/GenBank/DDBJ whole genome shotgun (WGS) entry which is preliminary data.</text>
</comment>
<dbReference type="GO" id="GO:0020037">
    <property type="term" value="F:heme binding"/>
    <property type="evidence" value="ECO:0007669"/>
    <property type="project" value="InterPro"/>
</dbReference>